<feature type="domain" description="Peptidase M14" evidence="9">
    <location>
        <begin position="14"/>
        <end position="295"/>
    </location>
</feature>
<dbReference type="PANTHER" id="PTHR11705">
    <property type="entry name" value="PROTEASE FAMILY M14 CARBOXYPEPTIDASE A,B"/>
    <property type="match status" value="1"/>
</dbReference>
<feature type="transmembrane region" description="Helical" evidence="8">
    <location>
        <begin position="7"/>
        <end position="26"/>
    </location>
</feature>
<proteinExistence type="inferred from homology"/>
<evidence type="ECO:0000313" key="10">
    <source>
        <dbReference type="EMBL" id="PIR45899.1"/>
    </source>
</evidence>
<keyword evidence="6" id="KW-0482">Metalloprotease</keyword>
<dbReference type="Gene3D" id="3.40.630.10">
    <property type="entry name" value="Zn peptidases"/>
    <property type="match status" value="1"/>
</dbReference>
<dbReference type="CDD" id="cd00596">
    <property type="entry name" value="Peptidase_M14_like"/>
    <property type="match status" value="1"/>
</dbReference>
<dbReference type="InterPro" id="IPR000834">
    <property type="entry name" value="Peptidase_M14"/>
</dbReference>
<evidence type="ECO:0000256" key="6">
    <source>
        <dbReference type="ARBA" id="ARBA00023049"/>
    </source>
</evidence>
<keyword evidence="8" id="KW-0812">Transmembrane</keyword>
<organism evidence="10 11">
    <name type="scientific">Candidatus Vogelbacteria bacterium CG10_big_fil_rev_8_21_14_0_10_49_38</name>
    <dbReference type="NCBI Taxonomy" id="1975043"/>
    <lineage>
        <taxon>Bacteria</taxon>
        <taxon>Candidatus Vogeliibacteriota</taxon>
    </lineage>
</organism>
<evidence type="ECO:0000256" key="5">
    <source>
        <dbReference type="ARBA" id="ARBA00022833"/>
    </source>
</evidence>
<comment type="similarity">
    <text evidence="2 7">Belongs to the peptidase M14 family.</text>
</comment>
<dbReference type="GO" id="GO:0004181">
    <property type="term" value="F:metallocarboxypeptidase activity"/>
    <property type="evidence" value="ECO:0007669"/>
    <property type="project" value="InterPro"/>
</dbReference>
<evidence type="ECO:0000256" key="4">
    <source>
        <dbReference type="ARBA" id="ARBA00022801"/>
    </source>
</evidence>
<keyword evidence="3" id="KW-0645">Protease</keyword>
<keyword evidence="4" id="KW-0378">Hydrolase</keyword>
<dbReference type="PANTHER" id="PTHR11705:SF143">
    <property type="entry name" value="SLL0236 PROTEIN"/>
    <property type="match status" value="1"/>
</dbReference>
<reference evidence="10 11" key="1">
    <citation type="submission" date="2017-09" db="EMBL/GenBank/DDBJ databases">
        <title>Depth-based differentiation of microbial function through sediment-hosted aquifers and enrichment of novel symbionts in the deep terrestrial subsurface.</title>
        <authorList>
            <person name="Probst A.J."/>
            <person name="Ladd B."/>
            <person name="Jarett J.K."/>
            <person name="Geller-Mcgrath D.E."/>
            <person name="Sieber C.M."/>
            <person name="Emerson J.B."/>
            <person name="Anantharaman K."/>
            <person name="Thomas B.C."/>
            <person name="Malmstrom R."/>
            <person name="Stieglmeier M."/>
            <person name="Klingl A."/>
            <person name="Woyke T."/>
            <person name="Ryan C.M."/>
            <person name="Banfield J.F."/>
        </authorList>
    </citation>
    <scope>NUCLEOTIDE SEQUENCE [LARGE SCALE GENOMIC DNA]</scope>
    <source>
        <strain evidence="10">CG10_big_fil_rev_8_21_14_0_10_49_38</strain>
    </source>
</reference>
<comment type="caution">
    <text evidence="10">The sequence shown here is derived from an EMBL/GenBank/DDBJ whole genome shotgun (WGS) entry which is preliminary data.</text>
</comment>
<dbReference type="GO" id="GO:0008270">
    <property type="term" value="F:zinc ion binding"/>
    <property type="evidence" value="ECO:0007669"/>
    <property type="project" value="InterPro"/>
</dbReference>
<feature type="active site" description="Proton donor/acceptor" evidence="7">
    <location>
        <position position="272"/>
    </location>
</feature>
<dbReference type="GO" id="GO:0005615">
    <property type="term" value="C:extracellular space"/>
    <property type="evidence" value="ECO:0007669"/>
    <property type="project" value="TreeGrafter"/>
</dbReference>
<keyword evidence="8" id="KW-1133">Transmembrane helix</keyword>
<evidence type="ECO:0000256" key="3">
    <source>
        <dbReference type="ARBA" id="ARBA00022670"/>
    </source>
</evidence>
<dbReference type="GO" id="GO:0006508">
    <property type="term" value="P:proteolysis"/>
    <property type="evidence" value="ECO:0007669"/>
    <property type="project" value="UniProtKB-KW"/>
</dbReference>
<comment type="cofactor">
    <cofactor evidence="1">
        <name>Zn(2+)</name>
        <dbReference type="ChEBI" id="CHEBI:29105"/>
    </cofactor>
</comment>
<dbReference type="EMBL" id="PCYK01000021">
    <property type="protein sequence ID" value="PIR45899.1"/>
    <property type="molecule type" value="Genomic_DNA"/>
</dbReference>
<dbReference type="PROSITE" id="PS52035">
    <property type="entry name" value="PEPTIDASE_M14"/>
    <property type="match status" value="1"/>
</dbReference>
<dbReference type="Pfam" id="PF00246">
    <property type="entry name" value="Peptidase_M14"/>
    <property type="match status" value="1"/>
</dbReference>
<evidence type="ECO:0000256" key="1">
    <source>
        <dbReference type="ARBA" id="ARBA00001947"/>
    </source>
</evidence>
<gene>
    <name evidence="10" type="ORF">COV08_02605</name>
</gene>
<protein>
    <recommendedName>
        <fullName evidence="9">Peptidase M14 domain-containing protein</fullName>
    </recommendedName>
</protein>
<dbReference type="Proteomes" id="UP000230431">
    <property type="component" value="Unassembled WGS sequence"/>
</dbReference>
<evidence type="ECO:0000313" key="11">
    <source>
        <dbReference type="Proteomes" id="UP000230431"/>
    </source>
</evidence>
<name>A0A2H0RH88_9BACT</name>
<accession>A0A2H0RH88</accession>
<keyword evidence="5" id="KW-0862">Zinc</keyword>
<evidence type="ECO:0000259" key="9">
    <source>
        <dbReference type="PROSITE" id="PS52035"/>
    </source>
</evidence>
<evidence type="ECO:0000256" key="7">
    <source>
        <dbReference type="PROSITE-ProRule" id="PRU01379"/>
    </source>
</evidence>
<dbReference type="AlphaFoldDB" id="A0A2H0RH88"/>
<keyword evidence="8" id="KW-0472">Membrane</keyword>
<sequence>MRQTPIIWLLGVFAILGLLTVGILAWSRPAPVVPTEPAVAKYPRQETIGFSVENRAIEAYTYSVGSSTSSTNSGQVKLLFVGGIHGGYEWNSVVLAYELMDYLKTNPDLLPAGVAVTVIPSLNPDGVFAVVGKEGRFAATEVPVGVDQVPGRFNANQVDLNRNFDCKWQAESLWRGRPVSAGTAAFSEPEARALRDFVLKNKPQAVVFWHSQANAVYASECEAGILPETRKIMTAYAEAAGYQAVDTFDAYAVTGDAEGWLAALDVPAITVELATHETIEWEKNLAGVKALLQLFAPGGEAD</sequence>
<dbReference type="SMART" id="SM00631">
    <property type="entry name" value="Zn_pept"/>
    <property type="match status" value="1"/>
</dbReference>
<evidence type="ECO:0000256" key="8">
    <source>
        <dbReference type="SAM" id="Phobius"/>
    </source>
</evidence>
<dbReference type="SUPFAM" id="SSF53187">
    <property type="entry name" value="Zn-dependent exopeptidases"/>
    <property type="match status" value="1"/>
</dbReference>
<evidence type="ECO:0000256" key="2">
    <source>
        <dbReference type="ARBA" id="ARBA00005988"/>
    </source>
</evidence>